<proteinExistence type="predicted"/>
<dbReference type="EMBL" id="LDSL01000058">
    <property type="protein sequence ID" value="KTT22333.1"/>
    <property type="molecule type" value="Genomic_DNA"/>
</dbReference>
<dbReference type="Gene3D" id="2.60.40.10">
    <property type="entry name" value="Immunoglobulins"/>
    <property type="match status" value="1"/>
</dbReference>
<dbReference type="InterPro" id="IPR013425">
    <property type="entry name" value="Autotrns_rpt"/>
</dbReference>
<dbReference type="NCBIfam" id="TIGR02601">
    <property type="entry name" value="autotrns_rpt"/>
    <property type="match status" value="5"/>
</dbReference>
<protein>
    <recommendedName>
        <fullName evidence="2">SpaA-like prealbumin fold domain-containing protein</fullName>
    </recommendedName>
</protein>
<organism evidence="3 4">
    <name type="scientific">Pseudacidovorax intermedius</name>
    <dbReference type="NCBI Taxonomy" id="433924"/>
    <lineage>
        <taxon>Bacteria</taxon>
        <taxon>Pseudomonadati</taxon>
        <taxon>Pseudomonadota</taxon>
        <taxon>Betaproteobacteria</taxon>
        <taxon>Burkholderiales</taxon>
        <taxon>Comamonadaceae</taxon>
        <taxon>Pseudacidovorax</taxon>
    </lineage>
</organism>
<evidence type="ECO:0000259" key="2">
    <source>
        <dbReference type="Pfam" id="PF24514"/>
    </source>
</evidence>
<dbReference type="InterPro" id="IPR013783">
    <property type="entry name" value="Ig-like_fold"/>
</dbReference>
<evidence type="ECO:0000313" key="3">
    <source>
        <dbReference type="EMBL" id="KTT22333.1"/>
    </source>
</evidence>
<dbReference type="OrthoDB" id="28649at2"/>
<keyword evidence="4" id="KW-1185">Reference proteome</keyword>
<dbReference type="SUPFAM" id="SSF51126">
    <property type="entry name" value="Pectin lyase-like"/>
    <property type="match status" value="1"/>
</dbReference>
<dbReference type="InterPro" id="IPR055371">
    <property type="entry name" value="SpaA_PFL_dom_4"/>
</dbReference>
<dbReference type="PATRIC" id="fig|433924.3.peg.3941"/>
<evidence type="ECO:0000313" key="4">
    <source>
        <dbReference type="Proteomes" id="UP000072741"/>
    </source>
</evidence>
<gene>
    <name evidence="3" type="ORF">NS331_09755</name>
</gene>
<evidence type="ECO:0000256" key="1">
    <source>
        <dbReference type="ARBA" id="ARBA00022729"/>
    </source>
</evidence>
<comment type="caution">
    <text evidence="3">The sequence shown here is derived from an EMBL/GenBank/DDBJ whole genome shotgun (WGS) entry which is preliminary data.</text>
</comment>
<dbReference type="InterPro" id="IPR011050">
    <property type="entry name" value="Pectin_lyase_fold/virulence"/>
</dbReference>
<name>A0A147GXK0_9BURK</name>
<dbReference type="RefSeq" id="WP_153012800.1">
    <property type="nucleotide sequence ID" value="NZ_LDSL01000058.1"/>
</dbReference>
<accession>A0A147GXK0</accession>
<keyword evidence="1" id="KW-0732">Signal</keyword>
<dbReference type="Pfam" id="PF12951">
    <property type="entry name" value="PATR"/>
    <property type="match status" value="5"/>
</dbReference>
<sequence>MPAAHAGLVPTVGCSSTGYIFNTAYSGNSAGPAKAVGSRDTYWEANTSARDTPAPYTVDESQWTDAYVVGQRPGWASSPFNNADWIAHNADGSSPLPLQRYTYWYRYRFYLDPALDPAVFYMKLSFYADDSIGAVYVNGINQPNASITDDINGNNYGPGRGASMVLDNGWKTGLNEIRVRIADRSYLSGLLVQYDSQSSTICSTSAQVQAITTAGSSSFSYSGTNGVAAQTLTTTGASVAAPGPQQWLAASNQQTTITQIADAPGYRLQAIACTGQAPGASVSYNTTGMASGGVPARSVLFSNAGNGRNVVCRFTNQPVGNGGAYWDGNGTAGDGTVTGGPGSWNATNTNWTDVNGASNAVWAANGVATFTGNGGSVTVSGAQTIGGLYFQGAGYAVSGATLTGGLANNPLTADAGVSAIVGSVLAGGTHGFSKEGGGTITLSGANTYTGATAVNGGTLAITGGSYATSAFAIAANAVMVFNSGTGLMDMPTTTFSGAGTLRKTGTGTLQWGGSAATFSLGAGSAIDVQNGTFTGGSNGNEVWTNNKSALTVAGGATFQTVEAGVMVDALNGAGSVVTGYYPSWPGSGLTVGVNNGGGTFSGVISDGPGVNTATKSLTKTGTGTQMLSGANTYTGTTVVNGGTLLLAAAANTNAINPSSAMTVGTGATLSLGANAAQSLASLDASAGKVDLGSSGALTITGNSSIGTVAGTGTITVTGGTLTLPSGFANPGLSIVLKGGALALGAGQTYSVRALTVDSTVTNAAVDMSSAGTASLSAGTLTLNNALAVTHWTVGTSHVYASGIVGSRARDTVNTAPLNKVTLGSSTASATYWASSTNELLVAGALTYWDGPASNTSAVEGGSGTWDTGSNWTTSSGTPNGVWAGGTSVANFTATPGTVGVTGTRDIGGLNFAPASTASNYLIQNGTLRGNSASNPLTVASGATATIASVLAGSPTTNAFSKEGAGTLLLTGANTYTGSTAVNGGTLQLGNGGTTGSLASTGASIAGGATLAYYRADASYTVPGTLSGAGTLALLGTGVGGGTSVYTLGNAAATTLSGTIAVGSGAKLMAAGSLGTATIAMAAYGTLHLTGGTMANAVQVQGDGWRDASGAFLGALRFEGGAVLAGNVTLTGNARLGAWNSYDSGTISGAISGNYGLTRYTGQGTVVLSGTNTYGGATSVLSGQLVAGSSSALGSAAAGTSVGNGATLALQDNIAIAAEPLSLSGAGYGGNGRLCGTGALCNASGSNGFGGPVTLATAASIGSAAGTLTLTGGIAGGTGGPFALSFDGAGATVVNSAIAASVSTLTKTGSGTLTLGAANSYAGATTVSAGKLVTGIDRALPTGSAATVGNGATLNLAGSAQRLASLTAVGTATLDLGSNGTLTLTSGTSQLAGANVQGSGRIVVNTGATLVLTSALASANVDVELAGGTLQLGAYAHRIGTLTVSASSKLDFDAAQSRLWATNLAMAAGGTQSLSATHWTQGTNVFQANQINGTATTARDTLGLAPLNRIAMGSFATSATLWRPSGAPVPDEITAGLSPTVTGMVFDDGGAPTVAGNTGTPNDGLRNGGEGGVAGATVRLTNCASTVYTSTTTDASGAYALRVPLQQMGQTLCVAAAPARPVDGTATGANASGTVLPSGTATTVGGLAYTYTRASQQVSFTAPAAGALVLNFGRVPPSTLTPAASSQQNAAHTRAVHAHVFTPGTGGTLAVTLGATTTTPTPGLPGWSEIAYLDPGCTGTAQPNAQRLYPSGAPLTVVQGQAVCFVVQQQIPAQAANGHANAVPVTATLSFGNASPALSATYTATDTTTASSSAVRLNKEVRNITQGGTFGTTNQARSGDVLDYRITYTNATTGVVRNFVVNDATPPYTTFQGATAASTPTDLGSCTKVTPANLPPAPTAGCATSQAAGGSGLLQWLFTGTLPAGASGSVGYQVKVD</sequence>
<dbReference type="Pfam" id="PF24514">
    <property type="entry name" value="SpaA_4"/>
    <property type="match status" value="1"/>
</dbReference>
<dbReference type="Proteomes" id="UP000072741">
    <property type="component" value="Unassembled WGS sequence"/>
</dbReference>
<reference evidence="3 4" key="1">
    <citation type="journal article" date="2016" name="Front. Microbiol.">
        <title>Genomic Resource of Rice Seed Associated Bacteria.</title>
        <authorList>
            <person name="Midha S."/>
            <person name="Bansal K."/>
            <person name="Sharma S."/>
            <person name="Kumar N."/>
            <person name="Patil P.P."/>
            <person name="Chaudhry V."/>
            <person name="Patil P.B."/>
        </authorList>
    </citation>
    <scope>NUCLEOTIDE SEQUENCE [LARGE SCALE GENOMIC DNA]</scope>
    <source>
        <strain evidence="3 4">NS331</strain>
    </source>
</reference>
<feature type="domain" description="SpaA-like prealbumin fold" evidence="2">
    <location>
        <begin position="207"/>
        <end position="317"/>
    </location>
</feature>